<dbReference type="SUPFAM" id="SSF56672">
    <property type="entry name" value="DNA/RNA polymerases"/>
    <property type="match status" value="1"/>
</dbReference>
<comment type="caution">
    <text evidence="2">The sequence shown here is derived from an EMBL/GenBank/DDBJ whole genome shotgun (WGS) entry which is preliminary data.</text>
</comment>
<protein>
    <recommendedName>
        <fullName evidence="4">DNA/RNA polymerase</fullName>
    </recommendedName>
</protein>
<evidence type="ECO:0000313" key="2">
    <source>
        <dbReference type="EMBL" id="KAJ3843484.1"/>
    </source>
</evidence>
<dbReference type="InterPro" id="IPR043502">
    <property type="entry name" value="DNA/RNA_pol_sf"/>
</dbReference>
<accession>A0AA38PIE9</accession>
<proteinExistence type="predicted"/>
<gene>
    <name evidence="2" type="ORF">F5878DRAFT_575058</name>
</gene>
<sequence>MVVSQTFRLVARRWLTTRMPVVCPQTKLLRNCVLKELLVPFLNRTLSNSNGFRPIKEAVPQGQLKKIEVRLLKDSTTHKEKNSDERDPKSLEKERLPEEGEKAPDNKAEKEESRALIPYPGWPILVPEKTRRLEMRMFLFNNLKLFNVWSPLALEVYRLRPWTVSLISGTKQLQPEILTSTRRFEPNMSISRNKTSTPSLIFCKVDLSSSLFLAQFGNSFSKTSMCLLRSFLQVSIQGMITGMKEKISEEVTPWSKWITCLLGNLLGLNPSGTEFSRRGRMALFKLTLTEKTSSTPMNPSSRTSSGTSLMTHPFQFEPIMKFEKDITRAPSVLMTATELRRRSWPSFIVHPLGPISNGLLTHLLRLEERVRSRAGLFVSTGMVLGVMTPASTVVDTECALSVEENIVHSTQMTAKLNTSPEELARLEVEKRAQEALLGPRSLGDRKRKASSLGNDDWSPRFRRGFMWRDSDTDIISPSVLFSETADPLPSPPAHVLNDPVIRNALSTQKDFLRVQTPYDVEKLSTLLYFHPNRPFVDSILEGLHSGFWPCHSGDWESGAPTFDDNYNMETPDLAAVRAYRDKEIAAGHWSDPISSFVPPMQLSPMFVVWQGDSHKARVITDQSASGLNSGVSRDDAHVKYDDMRSFGAALRQAKIRNPGRKLILFKDDVKGAFPTLPAHPIWQLKQVVKVDSSFHIVHQLIFGGRPIPRIWCGFASLILWILVRKFNIVGLHMYMDDFFGWDYADDLVFFHGRLRPRRQVQILLFWDYIGCPYEDSKQDDGLLLKIIGFFVDINAGTISITDSAICELVEKINTFLSHPTRKPPLRDWLRLCGHVNWALNVLPWGRPALTELYAKIDNKAGMKSGVPINVAVRESLSWLAEILPHSIGVRLLDNDFWKDDEADFVVWTDASKKGLSFTFAGNGFFYEMAADPDAPIVDIFFLELVAILSAINFIAHLANPPRRVLLYTDSLDSLLAVSGIILRSGIDLRVRHIPGKDNIRADLLSRLLIEDFHLRFPSYRVREFNPPRDLLPARWRRCF</sequence>
<feature type="region of interest" description="Disordered" evidence="1">
    <location>
        <begin position="75"/>
        <end position="112"/>
    </location>
</feature>
<dbReference type="EMBL" id="MU805975">
    <property type="protein sequence ID" value="KAJ3843484.1"/>
    <property type="molecule type" value="Genomic_DNA"/>
</dbReference>
<keyword evidence="3" id="KW-1185">Reference proteome</keyword>
<evidence type="ECO:0000256" key="1">
    <source>
        <dbReference type="SAM" id="MobiDB-lite"/>
    </source>
</evidence>
<dbReference type="InterPro" id="IPR052055">
    <property type="entry name" value="Hepadnavirus_pol/RT"/>
</dbReference>
<organism evidence="2 3">
    <name type="scientific">Lentinula raphanica</name>
    <dbReference type="NCBI Taxonomy" id="153919"/>
    <lineage>
        <taxon>Eukaryota</taxon>
        <taxon>Fungi</taxon>
        <taxon>Dikarya</taxon>
        <taxon>Basidiomycota</taxon>
        <taxon>Agaricomycotina</taxon>
        <taxon>Agaricomycetes</taxon>
        <taxon>Agaricomycetidae</taxon>
        <taxon>Agaricales</taxon>
        <taxon>Marasmiineae</taxon>
        <taxon>Omphalotaceae</taxon>
        <taxon>Lentinula</taxon>
    </lineage>
</organism>
<reference evidence="2" key="1">
    <citation type="submission" date="2022-08" db="EMBL/GenBank/DDBJ databases">
        <authorList>
            <consortium name="DOE Joint Genome Institute"/>
            <person name="Min B."/>
            <person name="Riley R."/>
            <person name="Sierra-Patev S."/>
            <person name="Naranjo-Ortiz M."/>
            <person name="Looney B."/>
            <person name="Konkel Z."/>
            <person name="Slot J.C."/>
            <person name="Sakamoto Y."/>
            <person name="Steenwyk J.L."/>
            <person name="Rokas A."/>
            <person name="Carro J."/>
            <person name="Camarero S."/>
            <person name="Ferreira P."/>
            <person name="Molpeceres G."/>
            <person name="Ruiz-Duenas F.J."/>
            <person name="Serrano A."/>
            <person name="Henrissat B."/>
            <person name="Drula E."/>
            <person name="Hughes K.W."/>
            <person name="Mata J.L."/>
            <person name="Ishikawa N.K."/>
            <person name="Vargas-Isla R."/>
            <person name="Ushijima S."/>
            <person name="Smith C.A."/>
            <person name="Ahrendt S."/>
            <person name="Andreopoulos W."/>
            <person name="He G."/>
            <person name="Labutti K."/>
            <person name="Lipzen A."/>
            <person name="Ng V."/>
            <person name="Sandor L."/>
            <person name="Barry K."/>
            <person name="Martinez A.T."/>
            <person name="Xiao Y."/>
            <person name="Gibbons J.G."/>
            <person name="Terashima K."/>
            <person name="Hibbett D.S."/>
            <person name="Grigoriev I.V."/>
        </authorList>
    </citation>
    <scope>NUCLEOTIDE SEQUENCE</scope>
    <source>
        <strain evidence="2">TFB9207</strain>
    </source>
</reference>
<dbReference type="Proteomes" id="UP001163846">
    <property type="component" value="Unassembled WGS sequence"/>
</dbReference>
<name>A0AA38PIE9_9AGAR</name>
<evidence type="ECO:0000313" key="3">
    <source>
        <dbReference type="Proteomes" id="UP001163846"/>
    </source>
</evidence>
<evidence type="ECO:0008006" key="4">
    <source>
        <dbReference type="Google" id="ProtNLM"/>
    </source>
</evidence>
<dbReference type="AlphaFoldDB" id="A0AA38PIE9"/>
<dbReference type="PANTHER" id="PTHR33050">
    <property type="entry name" value="REVERSE TRANSCRIPTASE DOMAIN-CONTAINING PROTEIN"/>
    <property type="match status" value="1"/>
</dbReference>
<dbReference type="PANTHER" id="PTHR33050:SF7">
    <property type="entry name" value="RIBONUCLEASE H"/>
    <property type="match status" value="1"/>
</dbReference>